<sequence length="148" mass="16188">MCPSALRGLLVLSGFFLWSTVVNAQSGGSLAASLKASRWQKRVLLLCAPTSDNAALRRQRQLLATDPPGLEARELLVREVLFTALSAADRNYLTETLRVSPTGFTLVLLGKDGGSKRRETEPVTPSSLFTTIDAMPMRQREMQGSKPR</sequence>
<protein>
    <submittedName>
        <fullName evidence="3">DUF4174 domain-containing protein</fullName>
    </submittedName>
</protein>
<evidence type="ECO:0000259" key="2">
    <source>
        <dbReference type="Pfam" id="PF13778"/>
    </source>
</evidence>
<evidence type="ECO:0000256" key="1">
    <source>
        <dbReference type="ARBA" id="ARBA00022729"/>
    </source>
</evidence>
<keyword evidence="4" id="KW-1185">Reference proteome</keyword>
<feature type="domain" description="DUF4174" evidence="2">
    <location>
        <begin position="34"/>
        <end position="141"/>
    </location>
</feature>
<evidence type="ECO:0000313" key="4">
    <source>
        <dbReference type="Proteomes" id="UP001165296"/>
    </source>
</evidence>
<gene>
    <name evidence="3" type="ORF">LGH74_13045</name>
</gene>
<dbReference type="InterPro" id="IPR025232">
    <property type="entry name" value="DUF4174"/>
</dbReference>
<dbReference type="RefSeq" id="WP_226176380.1">
    <property type="nucleotide sequence ID" value="NZ_JAJADR010000003.1"/>
</dbReference>
<reference evidence="3" key="1">
    <citation type="submission" date="2021-10" db="EMBL/GenBank/DDBJ databases">
        <authorList>
            <person name="Dean J.D."/>
            <person name="Kim M.K."/>
            <person name="Newey C.N."/>
            <person name="Stoker T.S."/>
            <person name="Thompson D.W."/>
            <person name="Grose J.H."/>
        </authorList>
    </citation>
    <scope>NUCLEOTIDE SEQUENCE</scope>
    <source>
        <strain evidence="3">BT178</strain>
    </source>
</reference>
<organism evidence="3 4">
    <name type="scientific">Hymenobacter lucidus</name>
    <dbReference type="NCBI Taxonomy" id="2880930"/>
    <lineage>
        <taxon>Bacteria</taxon>
        <taxon>Pseudomonadati</taxon>
        <taxon>Bacteroidota</taxon>
        <taxon>Cytophagia</taxon>
        <taxon>Cytophagales</taxon>
        <taxon>Hymenobacteraceae</taxon>
        <taxon>Hymenobacter</taxon>
    </lineage>
</organism>
<evidence type="ECO:0000313" key="3">
    <source>
        <dbReference type="EMBL" id="MCB2408909.1"/>
    </source>
</evidence>
<keyword evidence="1" id="KW-0732">Signal</keyword>
<accession>A0ABS8AU21</accession>
<dbReference type="Proteomes" id="UP001165296">
    <property type="component" value="Unassembled WGS sequence"/>
</dbReference>
<comment type="caution">
    <text evidence="3">The sequence shown here is derived from an EMBL/GenBank/DDBJ whole genome shotgun (WGS) entry which is preliminary data.</text>
</comment>
<name>A0ABS8AU21_9BACT</name>
<dbReference type="Pfam" id="PF13778">
    <property type="entry name" value="DUF4174"/>
    <property type="match status" value="1"/>
</dbReference>
<proteinExistence type="predicted"/>
<dbReference type="EMBL" id="JAJADR010000003">
    <property type="protein sequence ID" value="MCB2408909.1"/>
    <property type="molecule type" value="Genomic_DNA"/>
</dbReference>